<dbReference type="GO" id="GO:0003676">
    <property type="term" value="F:nucleic acid binding"/>
    <property type="evidence" value="ECO:0007669"/>
    <property type="project" value="InterPro"/>
</dbReference>
<dbReference type="PANTHER" id="PTHR47723:SF23">
    <property type="entry name" value="REVERSE TRANSCRIPTASE-LIKE PROTEIN"/>
    <property type="match status" value="1"/>
</dbReference>
<name>A0A200QK89_MACCD</name>
<dbReference type="AlphaFoldDB" id="A0A200QK89"/>
<protein>
    <recommendedName>
        <fullName evidence="1">RNase H type-1 domain-containing protein</fullName>
    </recommendedName>
</protein>
<evidence type="ECO:0000313" key="2">
    <source>
        <dbReference type="EMBL" id="OVA10842.1"/>
    </source>
</evidence>
<dbReference type="InterPro" id="IPR002156">
    <property type="entry name" value="RNaseH_domain"/>
</dbReference>
<dbReference type="InParanoid" id="A0A200QK89"/>
<dbReference type="Gene3D" id="3.30.420.10">
    <property type="entry name" value="Ribonuclease H-like superfamily/Ribonuclease H"/>
    <property type="match status" value="1"/>
</dbReference>
<organism evidence="2 3">
    <name type="scientific">Macleaya cordata</name>
    <name type="common">Five-seeded plume-poppy</name>
    <name type="synonym">Bocconia cordata</name>
    <dbReference type="NCBI Taxonomy" id="56857"/>
    <lineage>
        <taxon>Eukaryota</taxon>
        <taxon>Viridiplantae</taxon>
        <taxon>Streptophyta</taxon>
        <taxon>Embryophyta</taxon>
        <taxon>Tracheophyta</taxon>
        <taxon>Spermatophyta</taxon>
        <taxon>Magnoliopsida</taxon>
        <taxon>Ranunculales</taxon>
        <taxon>Papaveraceae</taxon>
        <taxon>Papaveroideae</taxon>
        <taxon>Macleaya</taxon>
    </lineage>
</organism>
<dbReference type="GO" id="GO:0004523">
    <property type="term" value="F:RNA-DNA hybrid ribonuclease activity"/>
    <property type="evidence" value="ECO:0007669"/>
    <property type="project" value="InterPro"/>
</dbReference>
<dbReference type="InterPro" id="IPR036397">
    <property type="entry name" value="RNaseH_sf"/>
</dbReference>
<dbReference type="InterPro" id="IPR044730">
    <property type="entry name" value="RNase_H-like_dom_plant"/>
</dbReference>
<accession>A0A200QK89</accession>
<sequence length="168" mass="18971">MFNKSVVDTDSNRQFMDRWCPEAQFVVPRFISCYWLKLSNGCVMLNIDGSYTDGEVQDAAVGSSSPISIDVHELQGLEVGLRLASLHDFRPIQVGLDSKYVIAYVQRLATPQWIAIPIMRSIWHVICGLEEFSIQHVCRETSRAADHLASSYSFAVLLKLLLVPLQRI</sequence>
<dbReference type="Proteomes" id="UP000195402">
    <property type="component" value="Unassembled WGS sequence"/>
</dbReference>
<dbReference type="PANTHER" id="PTHR47723">
    <property type="entry name" value="OS05G0353850 PROTEIN"/>
    <property type="match status" value="1"/>
</dbReference>
<dbReference type="EMBL" id="MVGT01001804">
    <property type="protein sequence ID" value="OVA10842.1"/>
    <property type="molecule type" value="Genomic_DNA"/>
</dbReference>
<dbReference type="InterPro" id="IPR012337">
    <property type="entry name" value="RNaseH-like_sf"/>
</dbReference>
<dbReference type="CDD" id="cd06222">
    <property type="entry name" value="RNase_H_like"/>
    <property type="match status" value="1"/>
</dbReference>
<evidence type="ECO:0000313" key="3">
    <source>
        <dbReference type="Proteomes" id="UP000195402"/>
    </source>
</evidence>
<dbReference type="Pfam" id="PF13456">
    <property type="entry name" value="RVT_3"/>
    <property type="match status" value="1"/>
</dbReference>
<dbReference type="SUPFAM" id="SSF53098">
    <property type="entry name" value="Ribonuclease H-like"/>
    <property type="match status" value="1"/>
</dbReference>
<feature type="domain" description="RNase H type-1" evidence="1">
    <location>
        <begin position="54"/>
        <end position="150"/>
    </location>
</feature>
<evidence type="ECO:0000259" key="1">
    <source>
        <dbReference type="Pfam" id="PF13456"/>
    </source>
</evidence>
<comment type="caution">
    <text evidence="2">The sequence shown here is derived from an EMBL/GenBank/DDBJ whole genome shotgun (WGS) entry which is preliminary data.</text>
</comment>
<gene>
    <name evidence="2" type="ORF">BVC80_7575g7</name>
</gene>
<dbReference type="InterPro" id="IPR053151">
    <property type="entry name" value="RNase_H-like"/>
</dbReference>
<reference evidence="2 3" key="1">
    <citation type="journal article" date="2017" name="Mol. Plant">
        <title>The Genome of Medicinal Plant Macleaya cordata Provides New Insights into Benzylisoquinoline Alkaloids Metabolism.</title>
        <authorList>
            <person name="Liu X."/>
            <person name="Liu Y."/>
            <person name="Huang P."/>
            <person name="Ma Y."/>
            <person name="Qing Z."/>
            <person name="Tang Q."/>
            <person name="Cao H."/>
            <person name="Cheng P."/>
            <person name="Zheng Y."/>
            <person name="Yuan Z."/>
            <person name="Zhou Y."/>
            <person name="Liu J."/>
            <person name="Tang Z."/>
            <person name="Zhuo Y."/>
            <person name="Zhang Y."/>
            <person name="Yu L."/>
            <person name="Huang J."/>
            <person name="Yang P."/>
            <person name="Peng Q."/>
            <person name="Zhang J."/>
            <person name="Jiang W."/>
            <person name="Zhang Z."/>
            <person name="Lin K."/>
            <person name="Ro D.K."/>
            <person name="Chen X."/>
            <person name="Xiong X."/>
            <person name="Shang Y."/>
            <person name="Huang S."/>
            <person name="Zeng J."/>
        </authorList>
    </citation>
    <scope>NUCLEOTIDE SEQUENCE [LARGE SCALE GENOMIC DNA]</scope>
    <source>
        <strain evidence="3">cv. BLH2017</strain>
        <tissue evidence="2">Root</tissue>
    </source>
</reference>
<keyword evidence="3" id="KW-1185">Reference proteome</keyword>
<proteinExistence type="predicted"/>